<dbReference type="SUPFAM" id="SSF53335">
    <property type="entry name" value="S-adenosyl-L-methionine-dependent methyltransferases"/>
    <property type="match status" value="1"/>
</dbReference>
<dbReference type="Gene3D" id="3.90.1200.10">
    <property type="match status" value="1"/>
</dbReference>
<dbReference type="Gene3D" id="3.40.50.150">
    <property type="entry name" value="Vaccinia Virus protein VP39"/>
    <property type="match status" value="1"/>
</dbReference>
<feature type="domain" description="Aminoglycoside phosphotransferase" evidence="3">
    <location>
        <begin position="230"/>
        <end position="438"/>
    </location>
</feature>
<sequence length="484" mass="50899">MGGEYWQAEPDGPARERTVRLDVPGRAESLPLITADGVFGTQRVDRGTGVLIRHAPAPAPGTGVVDVGCGYGPISVAMGLRQPAAGVWAVDVNRRALALTARNAATAGAHNVVTAEPESIPAALRFDRIYSHPPIKIGRSSMHELLDGWLQRLAHGGDAFLVVKQSMGADSLHSWLTDSGYQAARAASKQGYRLLHVNTNADSRQPPGLTPADLRTIARATGRTWNVLGRLAGGRSDSVQFLGSGEDRAVAKIKLGAWWGPQLAELEATAAELAEAGYPTPAILAHGPLAGDERHFLLTAFEPDAEPAATDATFLAQAAAAVGRQAGVRPRPERDWSAMVTLFLNGGITEHEFHPELAGLAARALALVPHPVPALPSTEFVHGDFTTANLLSRNGALSAVIDLEGFGRGTRTIDLVSLLASVIGDAPASAVQALARDAVAASDEATFRACLAHRVLASLLSATDFPERLTEVSKRARLLLALAD</sequence>
<dbReference type="Pfam" id="PF01636">
    <property type="entry name" value="APH"/>
    <property type="match status" value="1"/>
</dbReference>
<dbReference type="PANTHER" id="PTHR47816">
    <property type="entry name" value="RIBOSOMAL RNA SMALL SUBUNIT METHYLTRANSFERASE C"/>
    <property type="match status" value="1"/>
</dbReference>
<dbReference type="InterPro" id="IPR029063">
    <property type="entry name" value="SAM-dependent_MTases_sf"/>
</dbReference>
<dbReference type="InterPro" id="IPR002575">
    <property type="entry name" value="Aminoglycoside_PTrfase"/>
</dbReference>
<organism evidence="5 6">
    <name type="scientific">Catenulispora pinistramenti</name>
    <dbReference type="NCBI Taxonomy" id="2705254"/>
    <lineage>
        <taxon>Bacteria</taxon>
        <taxon>Bacillati</taxon>
        <taxon>Actinomycetota</taxon>
        <taxon>Actinomycetes</taxon>
        <taxon>Catenulisporales</taxon>
        <taxon>Catenulisporaceae</taxon>
        <taxon>Catenulispora</taxon>
    </lineage>
</organism>
<dbReference type="Proteomes" id="UP000730482">
    <property type="component" value="Unassembled WGS sequence"/>
</dbReference>
<accession>A0ABS5KP15</accession>
<evidence type="ECO:0000313" key="5">
    <source>
        <dbReference type="EMBL" id="MBS2547797.1"/>
    </source>
</evidence>
<keyword evidence="1 5" id="KW-0489">Methyltransferase</keyword>
<comment type="caution">
    <text evidence="5">The sequence shown here is derived from an EMBL/GenBank/DDBJ whole genome shotgun (WGS) entry which is preliminary data.</text>
</comment>
<name>A0ABS5KP15_9ACTN</name>
<feature type="domain" description="Methyltransferase small" evidence="4">
    <location>
        <begin position="31"/>
        <end position="195"/>
    </location>
</feature>
<gene>
    <name evidence="5" type="ORF">KGQ19_13065</name>
</gene>
<dbReference type="InterPro" id="IPR007848">
    <property type="entry name" value="Small_mtfrase_dom"/>
</dbReference>
<dbReference type="InterPro" id="IPR011009">
    <property type="entry name" value="Kinase-like_dom_sf"/>
</dbReference>
<keyword evidence="2" id="KW-0808">Transferase</keyword>
<dbReference type="InterPro" id="IPR046977">
    <property type="entry name" value="RsmC/RlmG"/>
</dbReference>
<dbReference type="PANTHER" id="PTHR47816:SF4">
    <property type="entry name" value="RIBOSOMAL RNA SMALL SUBUNIT METHYLTRANSFERASE C"/>
    <property type="match status" value="1"/>
</dbReference>
<dbReference type="RefSeq" id="WP_212009376.1">
    <property type="nucleotide sequence ID" value="NZ_JAAFYZ010000035.1"/>
</dbReference>
<dbReference type="EMBL" id="JAAFYZ010000035">
    <property type="protein sequence ID" value="MBS2547797.1"/>
    <property type="molecule type" value="Genomic_DNA"/>
</dbReference>
<dbReference type="SUPFAM" id="SSF56112">
    <property type="entry name" value="Protein kinase-like (PK-like)"/>
    <property type="match status" value="1"/>
</dbReference>
<keyword evidence="6" id="KW-1185">Reference proteome</keyword>
<reference evidence="5 6" key="1">
    <citation type="submission" date="2020-02" db="EMBL/GenBank/DDBJ databases">
        <title>Acidophilic actinobacteria isolated from forest soil.</title>
        <authorList>
            <person name="Golinska P."/>
        </authorList>
    </citation>
    <scope>NUCLEOTIDE SEQUENCE [LARGE SCALE GENOMIC DNA]</scope>
    <source>
        <strain evidence="5 6">NL8</strain>
    </source>
</reference>
<dbReference type="Pfam" id="PF05175">
    <property type="entry name" value="MTS"/>
    <property type="match status" value="1"/>
</dbReference>
<evidence type="ECO:0000256" key="1">
    <source>
        <dbReference type="ARBA" id="ARBA00022603"/>
    </source>
</evidence>
<dbReference type="GO" id="GO:0008168">
    <property type="term" value="F:methyltransferase activity"/>
    <property type="evidence" value="ECO:0007669"/>
    <property type="project" value="UniProtKB-KW"/>
</dbReference>
<protein>
    <submittedName>
        <fullName evidence="5">Methyltransferase</fullName>
    </submittedName>
</protein>
<dbReference type="GO" id="GO:0032259">
    <property type="term" value="P:methylation"/>
    <property type="evidence" value="ECO:0007669"/>
    <property type="project" value="UniProtKB-KW"/>
</dbReference>
<evidence type="ECO:0000256" key="2">
    <source>
        <dbReference type="ARBA" id="ARBA00022679"/>
    </source>
</evidence>
<dbReference type="CDD" id="cd02440">
    <property type="entry name" value="AdoMet_MTases"/>
    <property type="match status" value="1"/>
</dbReference>
<proteinExistence type="predicted"/>
<evidence type="ECO:0000313" key="6">
    <source>
        <dbReference type="Proteomes" id="UP000730482"/>
    </source>
</evidence>
<evidence type="ECO:0000259" key="4">
    <source>
        <dbReference type="Pfam" id="PF05175"/>
    </source>
</evidence>
<evidence type="ECO:0000259" key="3">
    <source>
        <dbReference type="Pfam" id="PF01636"/>
    </source>
</evidence>